<proteinExistence type="predicted"/>
<dbReference type="Proteomes" id="UP000297192">
    <property type="component" value="Segment"/>
</dbReference>
<reference evidence="3" key="2">
    <citation type="journal article" date="2017" name="Sci. Rep.">
        <title>Characterization of a new member of Iridoviridae, Shrimp hemocyte iridescent virus (SHIV), found in white leg shrimp (Litopenaeus vannamei).</title>
        <authorList>
            <person name="Qiu L."/>
            <person name="Chen M.M."/>
            <person name="Wan X.Y."/>
            <person name="Li C."/>
            <person name="Zhang Q.L."/>
            <person name="Wang R.Y."/>
            <person name="Cheng D.Y."/>
            <person name="Dong X."/>
            <person name="Yang B."/>
            <person name="Wang X.H."/>
            <person name="Xiang J.H."/>
            <person name="Huang J."/>
        </authorList>
    </citation>
    <scope>NUCLEOTIDE SEQUENCE [LARGE SCALE GENOMIC DNA]</scope>
    <source>
        <strain evidence="3">20141215</strain>
    </source>
</reference>
<dbReference type="KEGG" id="vg:65099923"/>
<dbReference type="EMBL" id="MF599468">
    <property type="protein sequence ID" value="ATE87160.1"/>
    <property type="molecule type" value="Genomic_DNA"/>
</dbReference>
<dbReference type="Gene3D" id="1.10.30.10">
    <property type="entry name" value="High mobility group box domain"/>
    <property type="match status" value="1"/>
</dbReference>
<accession>A0A291B103</accession>
<feature type="DNA-binding region" description="HMG box" evidence="1">
    <location>
        <begin position="55"/>
        <end position="133"/>
    </location>
</feature>
<dbReference type="InterPro" id="IPR009071">
    <property type="entry name" value="HMG_box_dom"/>
</dbReference>
<dbReference type="InterPro" id="IPR036910">
    <property type="entry name" value="HMG_box_dom_sf"/>
</dbReference>
<dbReference type="RefSeq" id="YP_010084903.1">
    <property type="nucleotide sequence ID" value="NC_055165.1"/>
</dbReference>
<sequence length="194" mass="23320">MVKQENKHAHLVGKFFVDFLNQNGVSPELIAAWKEKQNINKFKNVLRKADKPVKIARPKSEFIFFCQFIRPEVNEELRKATGKEKLDNQQVICKLGERWVTFKENPEPELKEKISQLAKEDQLRYQKEKKENTQEEVKNDMNHFKSLYLYFCREKRLENPKISLREISPEWEKNKTNEDLIKRYEEGKRLHAQQ</sequence>
<organism evidence="3">
    <name type="scientific">Shrimp hemocyte iridescent virus</name>
    <dbReference type="NCBI Taxonomy" id="2039780"/>
    <lineage>
        <taxon>Viruses</taxon>
        <taxon>Varidnaviria</taxon>
        <taxon>Bamfordvirae</taxon>
        <taxon>Nucleocytoviricota</taxon>
        <taxon>Megaviricetes</taxon>
        <taxon>Pimascovirales</taxon>
        <taxon>Pimascovirales incertae sedis</taxon>
        <taxon>Iridoviridae</taxon>
        <taxon>Betairidovirinae</taxon>
        <taxon>Decapodiridovirus</taxon>
        <taxon>Decapodiridovirus litopenaeus1</taxon>
        <taxon>Decapod iridescent virus 1</taxon>
    </lineage>
</organism>
<protein>
    <submittedName>
        <fullName evidence="3">High mobility group protein</fullName>
    </submittedName>
</protein>
<keyword evidence="1" id="KW-0539">Nucleus</keyword>
<evidence type="ECO:0000259" key="2">
    <source>
        <dbReference type="PROSITE" id="PS50118"/>
    </source>
</evidence>
<dbReference type="SUPFAM" id="SSF47095">
    <property type="entry name" value="HMG-box"/>
    <property type="match status" value="1"/>
</dbReference>
<name>A0A291B103_9VIRU</name>
<keyword evidence="1" id="KW-0238">DNA-binding</keyword>
<keyword evidence="4" id="KW-1185">Reference proteome</keyword>
<dbReference type="PROSITE" id="PS50118">
    <property type="entry name" value="HMG_BOX_2"/>
    <property type="match status" value="1"/>
</dbReference>
<evidence type="ECO:0000313" key="4">
    <source>
        <dbReference type="Proteomes" id="UP000297192"/>
    </source>
</evidence>
<evidence type="ECO:0000313" key="3">
    <source>
        <dbReference type="EMBL" id="ATE87160.1"/>
    </source>
</evidence>
<reference evidence="3" key="1">
    <citation type="journal article" date="2017" name="Arch. Virol.">
        <title>Complete genome sequence of shrimp hemocyte iridescent virus (SHIV) isolated from white leg shrimp, Litopenaeus vannamei.</title>
        <authorList>
            <person name="Qiu L."/>
            <person name="Chen M.M."/>
            <person name="Wang R.Y."/>
            <person name="Wan X.Y."/>
            <person name="Li C."/>
            <person name="Zhang Q.L."/>
            <person name="Dong X."/>
            <person name="Yang B."/>
            <person name="Xiang J.H."/>
            <person name="Huang J."/>
        </authorList>
    </citation>
    <scope>NUCLEOTIDE SEQUENCE [LARGE SCALE GENOMIC DNA]</scope>
    <source>
        <strain evidence="3">20141215</strain>
    </source>
</reference>
<evidence type="ECO:0000256" key="1">
    <source>
        <dbReference type="PROSITE-ProRule" id="PRU00267"/>
    </source>
</evidence>
<feature type="domain" description="HMG box" evidence="2">
    <location>
        <begin position="55"/>
        <end position="133"/>
    </location>
</feature>
<dbReference type="GeneID" id="65099923"/>
<gene>
    <name evidence="3" type="primary">151R</name>
</gene>
<dbReference type="GO" id="GO:0003677">
    <property type="term" value="F:DNA binding"/>
    <property type="evidence" value="ECO:0007669"/>
    <property type="project" value="UniProtKB-UniRule"/>
</dbReference>